<evidence type="ECO:0000256" key="3">
    <source>
        <dbReference type="ARBA" id="ARBA00013095"/>
    </source>
</evidence>
<dbReference type="PANTHER" id="PTHR48250">
    <property type="entry name" value="CUTINASE 2-RELATED"/>
    <property type="match status" value="1"/>
</dbReference>
<dbReference type="PANTHER" id="PTHR48250:SF3">
    <property type="entry name" value="CUTINASE 1-RELATED"/>
    <property type="match status" value="1"/>
</dbReference>
<comment type="subcellular location">
    <subcellularLocation>
        <location evidence="1">Secreted</location>
    </subcellularLocation>
</comment>
<dbReference type="AlphaFoldDB" id="F0UXP2"/>
<keyword evidence="8 11" id="KW-1015">Disulfide bond</keyword>
<dbReference type="InterPro" id="IPR029058">
    <property type="entry name" value="AB_hydrolase_fold"/>
</dbReference>
<dbReference type="InterPro" id="IPR000675">
    <property type="entry name" value="Cutinase/axe"/>
</dbReference>
<dbReference type="GO" id="GO:0050525">
    <property type="term" value="F:cutinase activity"/>
    <property type="evidence" value="ECO:0007669"/>
    <property type="project" value="UniProtKB-EC"/>
</dbReference>
<evidence type="ECO:0000256" key="2">
    <source>
        <dbReference type="ARBA" id="ARBA00007534"/>
    </source>
</evidence>
<evidence type="ECO:0000256" key="8">
    <source>
        <dbReference type="ARBA" id="ARBA00023157"/>
    </source>
</evidence>
<reference evidence="12" key="1">
    <citation type="journal article" date="2011" name="Mycologia">
        <title>Fungal and algal gene expression in early developmental stages of lichen-symbiosis.</title>
        <authorList>
            <person name="Joneson S."/>
            <person name="Armaleo D."/>
            <person name="Lutzoni F."/>
        </authorList>
    </citation>
    <scope>NUCLEOTIDE SEQUENCE</scope>
    <source>
        <strain evidence="12">DA1</strain>
        <tissue evidence="12">Soredia</tissue>
    </source>
</reference>
<feature type="active site" description="Nucleophile" evidence="10">
    <location>
        <position position="1"/>
    </location>
</feature>
<dbReference type="Pfam" id="PF01083">
    <property type="entry name" value="Cutinase"/>
    <property type="match status" value="1"/>
</dbReference>
<feature type="active site" evidence="10">
    <location>
        <position position="53"/>
    </location>
</feature>
<dbReference type="ESTHER" id="9leca-f0uxs0">
    <property type="family name" value="Cutinase"/>
</dbReference>
<comment type="similarity">
    <text evidence="2">Belongs to the cutinase family.</text>
</comment>
<evidence type="ECO:0000256" key="10">
    <source>
        <dbReference type="PIRSR" id="PIRSR611150-1"/>
    </source>
</evidence>
<keyword evidence="5" id="KW-0964">Secreted</keyword>
<evidence type="ECO:0000256" key="11">
    <source>
        <dbReference type="PIRSR" id="PIRSR611150-2"/>
    </source>
</evidence>
<evidence type="ECO:0000256" key="5">
    <source>
        <dbReference type="ARBA" id="ARBA00022525"/>
    </source>
</evidence>
<dbReference type="EMBL" id="FJ756907">
    <property type="protein sequence ID" value="ACY68655.1"/>
    <property type="molecule type" value="mRNA"/>
</dbReference>
<evidence type="ECO:0000256" key="4">
    <source>
        <dbReference type="ARBA" id="ARBA00022487"/>
    </source>
</evidence>
<dbReference type="InterPro" id="IPR011150">
    <property type="entry name" value="Cutinase_monf"/>
</dbReference>
<dbReference type="GO" id="GO:0016052">
    <property type="term" value="P:carbohydrate catabolic process"/>
    <property type="evidence" value="ECO:0007669"/>
    <property type="project" value="TreeGrafter"/>
</dbReference>
<accession>F0UXP2</accession>
<keyword evidence="6" id="KW-0732">Signal</keyword>
<evidence type="ECO:0000256" key="1">
    <source>
        <dbReference type="ARBA" id="ARBA00004613"/>
    </source>
</evidence>
<feature type="non-terminal residue" evidence="12">
    <location>
        <position position="1"/>
    </location>
</feature>
<comment type="catalytic activity">
    <reaction evidence="9">
        <text>cutin + H2O = cutin monomers.</text>
        <dbReference type="EC" id="3.1.1.74"/>
    </reaction>
</comment>
<organism evidence="12">
    <name type="scientific">Cladonia grayi</name>
    <name type="common">Gray's cup lichen</name>
    <dbReference type="NCBI Taxonomy" id="27339"/>
    <lineage>
        <taxon>Eukaryota</taxon>
        <taxon>Fungi</taxon>
        <taxon>Dikarya</taxon>
        <taxon>Ascomycota</taxon>
        <taxon>Pezizomycotina</taxon>
        <taxon>Lecanoromycetes</taxon>
        <taxon>OSLEUM clade</taxon>
        <taxon>Lecanoromycetidae</taxon>
        <taxon>Lecanorales</taxon>
        <taxon>Lecanorineae</taxon>
        <taxon>Cladoniaceae</taxon>
        <taxon>Cladonia</taxon>
    </lineage>
</organism>
<keyword evidence="7 12" id="KW-0378">Hydrolase</keyword>
<dbReference type="GO" id="GO:0005576">
    <property type="term" value="C:extracellular region"/>
    <property type="evidence" value="ECO:0007669"/>
    <property type="project" value="UniProtKB-SubCell"/>
</dbReference>
<dbReference type="SUPFAM" id="SSF53474">
    <property type="entry name" value="alpha/beta-Hydrolases"/>
    <property type="match status" value="1"/>
</dbReference>
<proteinExistence type="evidence at transcript level"/>
<evidence type="ECO:0000256" key="7">
    <source>
        <dbReference type="ARBA" id="ARBA00022801"/>
    </source>
</evidence>
<dbReference type="Gene3D" id="3.40.50.1820">
    <property type="entry name" value="alpha/beta hydrolase"/>
    <property type="match status" value="1"/>
</dbReference>
<name>F0UXP2_CLAGR</name>
<keyword evidence="4" id="KW-0719">Serine esterase</keyword>
<feature type="disulfide bond" evidence="11">
    <location>
        <begin position="49"/>
        <end position="56"/>
    </location>
</feature>
<evidence type="ECO:0000313" key="12">
    <source>
        <dbReference type="EMBL" id="ACY68655.1"/>
    </source>
</evidence>
<sequence length="86" mass="9168">SQGAQVVHLGQAMVSAEVSARIAAVVVFGDPFKGRPFPNIPESNVDTFCFALDLICEDTIVVDSYHLAYAVDATPAANFVKQKVSL</sequence>
<dbReference type="EC" id="3.1.1.74" evidence="3"/>
<protein>
    <recommendedName>
        <fullName evidence="3">cutinase</fullName>
        <ecNumber evidence="3">3.1.1.74</ecNumber>
    </recommendedName>
</protein>
<evidence type="ECO:0000256" key="9">
    <source>
        <dbReference type="ARBA" id="ARBA00034045"/>
    </source>
</evidence>
<evidence type="ECO:0000256" key="6">
    <source>
        <dbReference type="ARBA" id="ARBA00022729"/>
    </source>
</evidence>
<feature type="active site" description="Proton donor/acceptor" evidence="10">
    <location>
        <position position="66"/>
    </location>
</feature>